<organism evidence="2 3">
    <name type="scientific">Pisolithus tinctorius Marx 270</name>
    <dbReference type="NCBI Taxonomy" id="870435"/>
    <lineage>
        <taxon>Eukaryota</taxon>
        <taxon>Fungi</taxon>
        <taxon>Dikarya</taxon>
        <taxon>Basidiomycota</taxon>
        <taxon>Agaricomycotina</taxon>
        <taxon>Agaricomycetes</taxon>
        <taxon>Agaricomycetidae</taxon>
        <taxon>Boletales</taxon>
        <taxon>Sclerodermatineae</taxon>
        <taxon>Pisolithaceae</taxon>
        <taxon>Pisolithus</taxon>
    </lineage>
</organism>
<feature type="transmembrane region" description="Helical" evidence="1">
    <location>
        <begin position="39"/>
        <end position="58"/>
    </location>
</feature>
<evidence type="ECO:0000313" key="3">
    <source>
        <dbReference type="Proteomes" id="UP000054217"/>
    </source>
</evidence>
<dbReference type="EMBL" id="KN832058">
    <property type="protein sequence ID" value="KIN95921.1"/>
    <property type="molecule type" value="Genomic_DNA"/>
</dbReference>
<keyword evidence="1" id="KW-0472">Membrane</keyword>
<reference evidence="2 3" key="1">
    <citation type="submission" date="2014-04" db="EMBL/GenBank/DDBJ databases">
        <authorList>
            <consortium name="DOE Joint Genome Institute"/>
            <person name="Kuo A."/>
            <person name="Kohler A."/>
            <person name="Costa M.D."/>
            <person name="Nagy L.G."/>
            <person name="Floudas D."/>
            <person name="Copeland A."/>
            <person name="Barry K.W."/>
            <person name="Cichocki N."/>
            <person name="Veneault-Fourrey C."/>
            <person name="LaButti K."/>
            <person name="Lindquist E.A."/>
            <person name="Lipzen A."/>
            <person name="Lundell T."/>
            <person name="Morin E."/>
            <person name="Murat C."/>
            <person name="Sun H."/>
            <person name="Tunlid A."/>
            <person name="Henrissat B."/>
            <person name="Grigoriev I.V."/>
            <person name="Hibbett D.S."/>
            <person name="Martin F."/>
            <person name="Nordberg H.P."/>
            <person name="Cantor M.N."/>
            <person name="Hua S.X."/>
        </authorList>
    </citation>
    <scope>NUCLEOTIDE SEQUENCE [LARGE SCALE GENOMIC DNA]</scope>
    <source>
        <strain evidence="2 3">Marx 270</strain>
    </source>
</reference>
<protein>
    <submittedName>
        <fullName evidence="2">Uncharacterized protein</fullName>
    </submittedName>
</protein>
<keyword evidence="3" id="KW-1185">Reference proteome</keyword>
<evidence type="ECO:0000313" key="2">
    <source>
        <dbReference type="EMBL" id="KIN95921.1"/>
    </source>
</evidence>
<dbReference type="AlphaFoldDB" id="A0A0C3JE68"/>
<dbReference type="InParanoid" id="A0A0C3JE68"/>
<name>A0A0C3JE68_PISTI</name>
<reference evidence="3" key="2">
    <citation type="submission" date="2015-01" db="EMBL/GenBank/DDBJ databases">
        <title>Evolutionary Origins and Diversification of the Mycorrhizal Mutualists.</title>
        <authorList>
            <consortium name="DOE Joint Genome Institute"/>
            <consortium name="Mycorrhizal Genomics Consortium"/>
            <person name="Kohler A."/>
            <person name="Kuo A."/>
            <person name="Nagy L.G."/>
            <person name="Floudas D."/>
            <person name="Copeland A."/>
            <person name="Barry K.W."/>
            <person name="Cichocki N."/>
            <person name="Veneault-Fourrey C."/>
            <person name="LaButti K."/>
            <person name="Lindquist E.A."/>
            <person name="Lipzen A."/>
            <person name="Lundell T."/>
            <person name="Morin E."/>
            <person name="Murat C."/>
            <person name="Riley R."/>
            <person name="Ohm R."/>
            <person name="Sun H."/>
            <person name="Tunlid A."/>
            <person name="Henrissat B."/>
            <person name="Grigoriev I.V."/>
            <person name="Hibbett D.S."/>
            <person name="Martin F."/>
        </authorList>
    </citation>
    <scope>NUCLEOTIDE SEQUENCE [LARGE SCALE GENOMIC DNA]</scope>
    <source>
        <strain evidence="3">Marx 270</strain>
    </source>
</reference>
<keyword evidence="1" id="KW-1133">Transmembrane helix</keyword>
<accession>A0A0C3JE68</accession>
<proteinExistence type="predicted"/>
<evidence type="ECO:0000256" key="1">
    <source>
        <dbReference type="SAM" id="Phobius"/>
    </source>
</evidence>
<sequence>MRKISCFFFSPCIYARLSSPVQSMSWAVISRWVFEQVQLVVVLCVVLGFSILDLYRFYVRCSELEWFDTRVTPLQPRSPSSGSDSPTSSAYDTTDGSNSILIASVWSMFPIQTSWIPLCLAGRHCVRKMCSTPQKQSLILHGHGWRNSYDHYRQLLVVNS</sequence>
<dbReference type="HOGENOM" id="CLU_1652865_0_0_1"/>
<gene>
    <name evidence="2" type="ORF">M404DRAFT_295066</name>
</gene>
<dbReference type="Proteomes" id="UP000054217">
    <property type="component" value="Unassembled WGS sequence"/>
</dbReference>
<keyword evidence="1" id="KW-0812">Transmembrane</keyword>